<gene>
    <name evidence="7" type="ORF">ABID26_007007</name>
</gene>
<dbReference type="Pfam" id="PF02899">
    <property type="entry name" value="Phage_int_SAM_1"/>
    <property type="match status" value="1"/>
</dbReference>
<accession>A0ABV2I3U0</accession>
<dbReference type="PANTHER" id="PTHR30349:SF90">
    <property type="entry name" value="TYROSINE RECOMBINASE XERD"/>
    <property type="match status" value="1"/>
</dbReference>
<organism evidence="7 8">
    <name type="scientific">Mesorhizobium shonense</name>
    <dbReference type="NCBI Taxonomy" id="1209948"/>
    <lineage>
        <taxon>Bacteria</taxon>
        <taxon>Pseudomonadati</taxon>
        <taxon>Pseudomonadota</taxon>
        <taxon>Alphaproteobacteria</taxon>
        <taxon>Hyphomicrobiales</taxon>
        <taxon>Phyllobacteriaceae</taxon>
        <taxon>Mesorhizobium</taxon>
    </lineage>
</organism>
<evidence type="ECO:0000313" key="8">
    <source>
        <dbReference type="Proteomes" id="UP001549036"/>
    </source>
</evidence>
<feature type="domain" description="Tyr recombinase" evidence="5">
    <location>
        <begin position="107"/>
        <end position="302"/>
    </location>
</feature>
<keyword evidence="1" id="KW-0229">DNA integration</keyword>
<dbReference type="EMBL" id="JBEPLM010000026">
    <property type="protein sequence ID" value="MET3597581.1"/>
    <property type="molecule type" value="Genomic_DNA"/>
</dbReference>
<evidence type="ECO:0000259" key="5">
    <source>
        <dbReference type="PROSITE" id="PS51898"/>
    </source>
</evidence>
<evidence type="ECO:0000256" key="1">
    <source>
        <dbReference type="ARBA" id="ARBA00022908"/>
    </source>
</evidence>
<dbReference type="PANTHER" id="PTHR30349">
    <property type="entry name" value="PHAGE INTEGRASE-RELATED"/>
    <property type="match status" value="1"/>
</dbReference>
<dbReference type="Proteomes" id="UP001549036">
    <property type="component" value="Unassembled WGS sequence"/>
</dbReference>
<reference evidence="7 8" key="1">
    <citation type="submission" date="2024-06" db="EMBL/GenBank/DDBJ databases">
        <title>Genomic Encyclopedia of Type Strains, Phase IV (KMG-IV): sequencing the most valuable type-strain genomes for metagenomic binning, comparative biology and taxonomic classification.</title>
        <authorList>
            <person name="Goeker M."/>
        </authorList>
    </citation>
    <scope>NUCLEOTIDE SEQUENCE [LARGE SCALE GENOMIC DNA]</scope>
    <source>
        <strain evidence="7 8">DSM 29846</strain>
    </source>
</reference>
<dbReference type="SUPFAM" id="SSF56349">
    <property type="entry name" value="DNA breaking-rejoining enzymes"/>
    <property type="match status" value="1"/>
</dbReference>
<feature type="domain" description="Core-binding (CB)" evidence="6">
    <location>
        <begin position="2"/>
        <end position="86"/>
    </location>
</feature>
<keyword evidence="3" id="KW-0233">DNA recombination</keyword>
<dbReference type="Gene3D" id="1.10.150.130">
    <property type="match status" value="1"/>
</dbReference>
<dbReference type="InterPro" id="IPR013762">
    <property type="entry name" value="Integrase-like_cat_sf"/>
</dbReference>
<dbReference type="RefSeq" id="WP_354417974.1">
    <property type="nucleotide sequence ID" value="NZ_JBEPLM010000026.1"/>
</dbReference>
<dbReference type="PROSITE" id="PS51900">
    <property type="entry name" value="CB"/>
    <property type="match status" value="1"/>
</dbReference>
<dbReference type="InterPro" id="IPR004107">
    <property type="entry name" value="Integrase_SAM-like_N"/>
</dbReference>
<keyword evidence="2 4" id="KW-0238">DNA-binding</keyword>
<sequence>MSNDRLLAEAWLEALAVGTAADGTIETYQDDLDCYLGWLSSAGLRLSGVTFACLVGYFGHLSAKGYAEATVAHRRAVVRTLHAWLFAEGHAEGNPAALLEPLQRSRNVPFVLSIDETERFLDTAHALAADGSLGLYRRAAYARRAALFEALYSSGMRITEAVRLPASVLANNGKMFNIRGKGDKERMVPLGSRAVEAMRLWRSLAAEYGVISPQWLFHSVRDGTKPTSRSAAFRDVRETAEMAGLARPHEVSPHVLRHAFATHLLSNGADLRAIQTLLGHEDIGTTEIYTHVDQRRSIDMVMRLHPLGAS</sequence>
<protein>
    <submittedName>
        <fullName evidence="7">Integrase/recombinase XerD</fullName>
    </submittedName>
</protein>
<dbReference type="InterPro" id="IPR011010">
    <property type="entry name" value="DNA_brk_join_enz"/>
</dbReference>
<evidence type="ECO:0000259" key="6">
    <source>
        <dbReference type="PROSITE" id="PS51900"/>
    </source>
</evidence>
<evidence type="ECO:0000256" key="3">
    <source>
        <dbReference type="ARBA" id="ARBA00023172"/>
    </source>
</evidence>
<dbReference type="Pfam" id="PF00589">
    <property type="entry name" value="Phage_integrase"/>
    <property type="match status" value="1"/>
</dbReference>
<evidence type="ECO:0000256" key="2">
    <source>
        <dbReference type="ARBA" id="ARBA00023125"/>
    </source>
</evidence>
<dbReference type="Gene3D" id="1.10.443.10">
    <property type="entry name" value="Intergrase catalytic core"/>
    <property type="match status" value="1"/>
</dbReference>
<evidence type="ECO:0000256" key="4">
    <source>
        <dbReference type="PROSITE-ProRule" id="PRU01248"/>
    </source>
</evidence>
<dbReference type="InterPro" id="IPR010998">
    <property type="entry name" value="Integrase_recombinase_N"/>
</dbReference>
<dbReference type="InterPro" id="IPR044068">
    <property type="entry name" value="CB"/>
</dbReference>
<dbReference type="PROSITE" id="PS51898">
    <property type="entry name" value="TYR_RECOMBINASE"/>
    <property type="match status" value="1"/>
</dbReference>
<dbReference type="InterPro" id="IPR002104">
    <property type="entry name" value="Integrase_catalytic"/>
</dbReference>
<dbReference type="InterPro" id="IPR050090">
    <property type="entry name" value="Tyrosine_recombinase_XerCD"/>
</dbReference>
<proteinExistence type="predicted"/>
<comment type="caution">
    <text evidence="7">The sequence shown here is derived from an EMBL/GenBank/DDBJ whole genome shotgun (WGS) entry which is preliminary data.</text>
</comment>
<keyword evidence="8" id="KW-1185">Reference proteome</keyword>
<evidence type="ECO:0000313" key="7">
    <source>
        <dbReference type="EMBL" id="MET3597581.1"/>
    </source>
</evidence>
<name>A0ABV2I3U0_9HYPH</name>